<organism evidence="1">
    <name type="scientific">hydrothermal vent metagenome</name>
    <dbReference type="NCBI Taxonomy" id="652676"/>
    <lineage>
        <taxon>unclassified sequences</taxon>
        <taxon>metagenomes</taxon>
        <taxon>ecological metagenomes</taxon>
    </lineage>
</organism>
<dbReference type="EMBL" id="FAXC01000286">
    <property type="protein sequence ID" value="CUV09693.1"/>
    <property type="molecule type" value="Genomic_DNA"/>
</dbReference>
<evidence type="ECO:0000313" key="1">
    <source>
        <dbReference type="EMBL" id="CUV09693.1"/>
    </source>
</evidence>
<dbReference type="AlphaFoldDB" id="A0A160VGI0"/>
<sequence>MEHIAPFIPFEVGVGCIDVNTVQVGIKLRFKSKLFKSFE</sequence>
<name>A0A160VGI0_9ZZZZ</name>
<reference evidence="1" key="1">
    <citation type="submission" date="2015-10" db="EMBL/GenBank/DDBJ databases">
        <authorList>
            <person name="Gilbert D.G."/>
        </authorList>
    </citation>
    <scope>NUCLEOTIDE SEQUENCE</scope>
</reference>
<proteinExistence type="predicted"/>
<protein>
    <submittedName>
        <fullName evidence="1">Uncharacterized protein</fullName>
    </submittedName>
</protein>
<accession>A0A160VGI0</accession>
<gene>
    <name evidence="1" type="ORF">MGWOODY_Mmi1535</name>
</gene>